<evidence type="ECO:0000256" key="5">
    <source>
        <dbReference type="ARBA" id="ARBA00023157"/>
    </source>
</evidence>
<dbReference type="GO" id="GO:0005975">
    <property type="term" value="P:carbohydrate metabolic process"/>
    <property type="evidence" value="ECO:0007669"/>
    <property type="project" value="InterPro"/>
</dbReference>
<dbReference type="InterPro" id="IPR001223">
    <property type="entry name" value="Glyco_hydro18_cat"/>
</dbReference>
<feature type="domain" description="GH18" evidence="8">
    <location>
        <begin position="33"/>
        <end position="326"/>
    </location>
</feature>
<evidence type="ECO:0000256" key="6">
    <source>
        <dbReference type="ARBA" id="ARBA00061481"/>
    </source>
</evidence>
<sequence length="326" mass="35929">MALTRRRPASLLLLLIAATLLAGRPAAATGKTGNIVVFWGRNKDEGSLREACDTGTYTIAVISFLDVFGRGKYHLDLSGHDVSAVGADIKYCHSKKFLVFLSIGGFGGHYSLPTAQSAADVADYLWNAYMLGTREGVHRPFGDAYVDGIDFFLDGGGRPGPDPYDELARRLWDYNKPYRGRVPVQLTATSSCGDRRVGRALATGLFTRIFVRFFDYPQCAANWQQEWDRWTAEQPGAQIYFGLPASEKTVGYVHPLDLYYDIIPVVQKAANYGGCASHLKQERDRWTAAQPSTQIYLDLPASERKVGYVHPKQEPPCCYPGGAEGG</sequence>
<keyword evidence="10" id="KW-1185">Reference proteome</keyword>
<dbReference type="EnsemblPlants" id="TuG1812G0100003958.01.T01">
    <property type="protein sequence ID" value="TuG1812G0100003958.01.T01"/>
    <property type="gene ID" value="TuG1812G0100003958.01"/>
</dbReference>
<dbReference type="GO" id="GO:0004568">
    <property type="term" value="F:chitinase activity"/>
    <property type="evidence" value="ECO:0007669"/>
    <property type="project" value="TreeGrafter"/>
</dbReference>
<feature type="chain" id="PRO_5035937966" description="GH18 domain-containing protein" evidence="7">
    <location>
        <begin position="23"/>
        <end position="326"/>
    </location>
</feature>
<dbReference type="PANTHER" id="PTHR45708">
    <property type="entry name" value="ENDOCHITINASE"/>
    <property type="match status" value="1"/>
</dbReference>
<accession>A0A8R7P321</accession>
<reference evidence="9" key="3">
    <citation type="submission" date="2022-06" db="UniProtKB">
        <authorList>
            <consortium name="EnsemblPlants"/>
        </authorList>
    </citation>
    <scope>IDENTIFICATION</scope>
</reference>
<evidence type="ECO:0000313" key="10">
    <source>
        <dbReference type="Proteomes" id="UP000015106"/>
    </source>
</evidence>
<dbReference type="CDD" id="cd02877">
    <property type="entry name" value="GH18_hevamine_XipI_class_III"/>
    <property type="match status" value="1"/>
</dbReference>
<keyword evidence="3 7" id="KW-0732">Signal</keyword>
<evidence type="ECO:0000256" key="3">
    <source>
        <dbReference type="ARBA" id="ARBA00022729"/>
    </source>
</evidence>
<dbReference type="PROSITE" id="PS51910">
    <property type="entry name" value="GH18_2"/>
    <property type="match status" value="1"/>
</dbReference>
<keyword evidence="2" id="KW-0964">Secreted</keyword>
<dbReference type="GO" id="GO:0004857">
    <property type="term" value="F:enzyme inhibitor activity"/>
    <property type="evidence" value="ECO:0007669"/>
    <property type="project" value="UniProtKB-ARBA"/>
</dbReference>
<dbReference type="Proteomes" id="UP000015106">
    <property type="component" value="Chromosome 1"/>
</dbReference>
<evidence type="ECO:0000259" key="8">
    <source>
        <dbReference type="PROSITE" id="PS51910"/>
    </source>
</evidence>
<dbReference type="InterPro" id="IPR017853">
    <property type="entry name" value="GH"/>
</dbReference>
<protein>
    <recommendedName>
        <fullName evidence="8">GH18 domain-containing protein</fullName>
    </recommendedName>
</protein>
<dbReference type="Pfam" id="PF00704">
    <property type="entry name" value="Glyco_hydro_18"/>
    <property type="match status" value="1"/>
</dbReference>
<dbReference type="Gene3D" id="3.20.20.80">
    <property type="entry name" value="Glycosidases"/>
    <property type="match status" value="1"/>
</dbReference>
<dbReference type="PANTHER" id="PTHR45708:SF18">
    <property type="entry name" value="XYLANASE INHIBITOR PROTEIN 1"/>
    <property type="match status" value="1"/>
</dbReference>
<dbReference type="FunFam" id="3.20.20.80:FF:000044">
    <property type="entry name" value="Chitinase III C10701-rice"/>
    <property type="match status" value="1"/>
</dbReference>
<name>A0A8R7P321_TRIUA</name>
<dbReference type="InterPro" id="IPR050542">
    <property type="entry name" value="Glycosyl_Hydrlase18_Chitinase"/>
</dbReference>
<reference evidence="10" key="1">
    <citation type="journal article" date="2013" name="Nature">
        <title>Draft genome of the wheat A-genome progenitor Triticum urartu.</title>
        <authorList>
            <person name="Ling H.Q."/>
            <person name="Zhao S."/>
            <person name="Liu D."/>
            <person name="Wang J."/>
            <person name="Sun H."/>
            <person name="Zhang C."/>
            <person name="Fan H."/>
            <person name="Li D."/>
            <person name="Dong L."/>
            <person name="Tao Y."/>
            <person name="Gao C."/>
            <person name="Wu H."/>
            <person name="Li Y."/>
            <person name="Cui Y."/>
            <person name="Guo X."/>
            <person name="Zheng S."/>
            <person name="Wang B."/>
            <person name="Yu K."/>
            <person name="Liang Q."/>
            <person name="Yang W."/>
            <person name="Lou X."/>
            <person name="Chen J."/>
            <person name="Feng M."/>
            <person name="Jian J."/>
            <person name="Zhang X."/>
            <person name="Luo G."/>
            <person name="Jiang Y."/>
            <person name="Liu J."/>
            <person name="Wang Z."/>
            <person name="Sha Y."/>
            <person name="Zhang B."/>
            <person name="Wu H."/>
            <person name="Tang D."/>
            <person name="Shen Q."/>
            <person name="Xue P."/>
            <person name="Zou S."/>
            <person name="Wang X."/>
            <person name="Liu X."/>
            <person name="Wang F."/>
            <person name="Yang Y."/>
            <person name="An X."/>
            <person name="Dong Z."/>
            <person name="Zhang K."/>
            <person name="Zhang X."/>
            <person name="Luo M.C."/>
            <person name="Dvorak J."/>
            <person name="Tong Y."/>
            <person name="Wang J."/>
            <person name="Yang H."/>
            <person name="Li Z."/>
            <person name="Wang D."/>
            <person name="Zhang A."/>
            <person name="Wang J."/>
        </authorList>
    </citation>
    <scope>NUCLEOTIDE SEQUENCE</scope>
    <source>
        <strain evidence="10">cv. G1812</strain>
    </source>
</reference>
<comment type="similarity">
    <text evidence="6">Belongs to the glycosyl hydrolase 18 family. Xylanase inhibitor subfamily.</text>
</comment>
<dbReference type="SUPFAM" id="SSF51445">
    <property type="entry name" value="(Trans)glycosidases"/>
    <property type="match status" value="1"/>
</dbReference>
<dbReference type="AlphaFoldDB" id="A0A8R7P321"/>
<feature type="signal peptide" evidence="7">
    <location>
        <begin position="1"/>
        <end position="22"/>
    </location>
</feature>
<comment type="subcellular location">
    <subcellularLocation>
        <location evidence="1">Secreted</location>
    </subcellularLocation>
</comment>
<evidence type="ECO:0000256" key="7">
    <source>
        <dbReference type="SAM" id="SignalP"/>
    </source>
</evidence>
<dbReference type="InterPro" id="IPR045321">
    <property type="entry name" value="Cts1-like"/>
</dbReference>
<evidence type="ECO:0000256" key="4">
    <source>
        <dbReference type="ARBA" id="ARBA00022821"/>
    </source>
</evidence>
<evidence type="ECO:0000256" key="2">
    <source>
        <dbReference type="ARBA" id="ARBA00022525"/>
    </source>
</evidence>
<dbReference type="GO" id="GO:0005576">
    <property type="term" value="C:extracellular region"/>
    <property type="evidence" value="ECO:0007669"/>
    <property type="project" value="UniProtKB-SubCell"/>
</dbReference>
<keyword evidence="5" id="KW-1015">Disulfide bond</keyword>
<keyword evidence="4" id="KW-0611">Plant defense</keyword>
<dbReference type="Gramene" id="TuG1812G0100003958.01.T01">
    <property type="protein sequence ID" value="TuG1812G0100003958.01.T01"/>
    <property type="gene ID" value="TuG1812G0100003958.01"/>
</dbReference>
<evidence type="ECO:0000313" key="9">
    <source>
        <dbReference type="EnsemblPlants" id="TuG1812G0100003958.01.T01"/>
    </source>
</evidence>
<evidence type="ECO:0000256" key="1">
    <source>
        <dbReference type="ARBA" id="ARBA00004613"/>
    </source>
</evidence>
<proteinExistence type="inferred from homology"/>
<organism evidence="9 10">
    <name type="scientific">Triticum urartu</name>
    <name type="common">Red wild einkorn</name>
    <name type="synonym">Crithodium urartu</name>
    <dbReference type="NCBI Taxonomy" id="4572"/>
    <lineage>
        <taxon>Eukaryota</taxon>
        <taxon>Viridiplantae</taxon>
        <taxon>Streptophyta</taxon>
        <taxon>Embryophyta</taxon>
        <taxon>Tracheophyta</taxon>
        <taxon>Spermatophyta</taxon>
        <taxon>Magnoliopsida</taxon>
        <taxon>Liliopsida</taxon>
        <taxon>Poales</taxon>
        <taxon>Poaceae</taxon>
        <taxon>BOP clade</taxon>
        <taxon>Pooideae</taxon>
        <taxon>Triticodae</taxon>
        <taxon>Triticeae</taxon>
        <taxon>Triticinae</taxon>
        <taxon>Triticum</taxon>
    </lineage>
</organism>
<dbReference type="GO" id="GO:0050832">
    <property type="term" value="P:defense response to fungus"/>
    <property type="evidence" value="ECO:0007669"/>
    <property type="project" value="UniProtKB-ARBA"/>
</dbReference>
<reference evidence="9" key="2">
    <citation type="submission" date="2018-03" db="EMBL/GenBank/DDBJ databases">
        <title>The Triticum urartu genome reveals the dynamic nature of wheat genome evolution.</title>
        <authorList>
            <person name="Ling H."/>
            <person name="Ma B."/>
            <person name="Shi X."/>
            <person name="Liu H."/>
            <person name="Dong L."/>
            <person name="Sun H."/>
            <person name="Cao Y."/>
            <person name="Gao Q."/>
            <person name="Zheng S."/>
            <person name="Li Y."/>
            <person name="Yu Y."/>
            <person name="Du H."/>
            <person name="Qi M."/>
            <person name="Li Y."/>
            <person name="Yu H."/>
            <person name="Cui Y."/>
            <person name="Wang N."/>
            <person name="Chen C."/>
            <person name="Wu H."/>
            <person name="Zhao Y."/>
            <person name="Zhang J."/>
            <person name="Li Y."/>
            <person name="Zhou W."/>
            <person name="Zhang B."/>
            <person name="Hu W."/>
            <person name="Eijk M."/>
            <person name="Tang J."/>
            <person name="Witsenboer H."/>
            <person name="Zhao S."/>
            <person name="Li Z."/>
            <person name="Zhang A."/>
            <person name="Wang D."/>
            <person name="Liang C."/>
        </authorList>
    </citation>
    <scope>NUCLEOTIDE SEQUENCE [LARGE SCALE GENOMIC DNA]</scope>
    <source>
        <strain evidence="9">cv. G1812</strain>
    </source>
</reference>